<evidence type="ECO:0000256" key="10">
    <source>
        <dbReference type="ARBA" id="ARBA00022777"/>
    </source>
</evidence>
<dbReference type="InterPro" id="IPR025669">
    <property type="entry name" value="AAA_dom"/>
</dbReference>
<feature type="transmembrane region" description="Helical" evidence="16">
    <location>
        <begin position="35"/>
        <end position="59"/>
    </location>
</feature>
<dbReference type="Gene3D" id="3.40.50.300">
    <property type="entry name" value="P-loop containing nucleotide triphosphate hydrolases"/>
    <property type="match status" value="1"/>
</dbReference>
<evidence type="ECO:0000259" key="17">
    <source>
        <dbReference type="Pfam" id="PF02706"/>
    </source>
</evidence>
<feature type="domain" description="AAA" evidence="18">
    <location>
        <begin position="533"/>
        <end position="646"/>
    </location>
</feature>
<evidence type="ECO:0000313" key="20">
    <source>
        <dbReference type="EMBL" id="KGQ20250.1"/>
    </source>
</evidence>
<dbReference type="InterPro" id="IPR005702">
    <property type="entry name" value="Wzc-like_C"/>
</dbReference>
<dbReference type="InterPro" id="IPR003856">
    <property type="entry name" value="LPS_length_determ_N"/>
</dbReference>
<evidence type="ECO:0000256" key="12">
    <source>
        <dbReference type="ARBA" id="ARBA00022989"/>
    </source>
</evidence>
<keyword evidence="14" id="KW-0829">Tyrosine-protein kinase</keyword>
<feature type="domain" description="Tyrosine-protein kinase G-rich" evidence="19">
    <location>
        <begin position="384"/>
        <end position="454"/>
    </location>
</feature>
<reference evidence="20 21" key="1">
    <citation type="submission" date="2014-09" db="EMBL/GenBank/DDBJ databases">
        <title>Genome sequences of Lysobacter dokdonensis DS-58.</title>
        <authorList>
            <person name="Kim J.F."/>
            <person name="Kwak M.-J."/>
        </authorList>
    </citation>
    <scope>NUCLEOTIDE SEQUENCE [LARGE SCALE GENOMIC DNA]</scope>
    <source>
        <strain evidence="20 21">DS-58</strain>
    </source>
</reference>
<dbReference type="InterPro" id="IPR050445">
    <property type="entry name" value="Bact_polysacc_biosynth/exp"/>
</dbReference>
<dbReference type="Pfam" id="PF13807">
    <property type="entry name" value="GNVR"/>
    <property type="match status" value="1"/>
</dbReference>
<dbReference type="eggNOG" id="COG3206">
    <property type="taxonomic scope" value="Bacteria"/>
</dbReference>
<keyword evidence="6" id="KW-0997">Cell inner membrane</keyword>
<evidence type="ECO:0000256" key="15">
    <source>
        <dbReference type="ARBA" id="ARBA00051245"/>
    </source>
</evidence>
<dbReference type="GO" id="GO:0004715">
    <property type="term" value="F:non-membrane spanning protein tyrosine kinase activity"/>
    <property type="evidence" value="ECO:0007669"/>
    <property type="project" value="UniProtKB-EC"/>
</dbReference>
<keyword evidence="10" id="KW-0418">Kinase</keyword>
<organism evidence="20 21">
    <name type="scientific">Lysobacter dokdonensis DS-58</name>
    <dbReference type="NCBI Taxonomy" id="1300345"/>
    <lineage>
        <taxon>Bacteria</taxon>
        <taxon>Pseudomonadati</taxon>
        <taxon>Pseudomonadota</taxon>
        <taxon>Gammaproteobacteria</taxon>
        <taxon>Lysobacterales</taxon>
        <taxon>Lysobacteraceae</taxon>
        <taxon>Noviluteimonas</taxon>
    </lineage>
</organism>
<evidence type="ECO:0000256" key="11">
    <source>
        <dbReference type="ARBA" id="ARBA00022840"/>
    </source>
</evidence>
<evidence type="ECO:0000259" key="18">
    <source>
        <dbReference type="Pfam" id="PF13614"/>
    </source>
</evidence>
<accession>A0A0A2WPP3</accession>
<evidence type="ECO:0000256" key="4">
    <source>
        <dbReference type="ARBA" id="ARBA00011903"/>
    </source>
</evidence>
<keyword evidence="12 16" id="KW-1133">Transmembrane helix</keyword>
<comment type="caution">
    <text evidence="20">The sequence shown here is derived from an EMBL/GenBank/DDBJ whole genome shotgun (WGS) entry which is preliminary data.</text>
</comment>
<dbReference type="EC" id="2.7.10.2" evidence="4"/>
<dbReference type="EMBL" id="JRKJ01000002">
    <property type="protein sequence ID" value="KGQ20250.1"/>
    <property type="molecule type" value="Genomic_DNA"/>
</dbReference>
<dbReference type="InterPro" id="IPR032807">
    <property type="entry name" value="GNVR"/>
</dbReference>
<dbReference type="GO" id="GO:0005524">
    <property type="term" value="F:ATP binding"/>
    <property type="evidence" value="ECO:0007669"/>
    <property type="project" value="UniProtKB-KW"/>
</dbReference>
<dbReference type="AlphaFoldDB" id="A0A0A2WPP3"/>
<dbReference type="Proteomes" id="UP000030518">
    <property type="component" value="Unassembled WGS sequence"/>
</dbReference>
<comment type="subcellular location">
    <subcellularLocation>
        <location evidence="1">Cell inner membrane</location>
        <topology evidence="1">Multi-pass membrane protein</topology>
    </subcellularLocation>
</comment>
<evidence type="ECO:0000256" key="3">
    <source>
        <dbReference type="ARBA" id="ARBA00008883"/>
    </source>
</evidence>
<keyword evidence="7" id="KW-0808">Transferase</keyword>
<evidence type="ECO:0000256" key="9">
    <source>
        <dbReference type="ARBA" id="ARBA00022741"/>
    </source>
</evidence>
<evidence type="ECO:0000256" key="13">
    <source>
        <dbReference type="ARBA" id="ARBA00023136"/>
    </source>
</evidence>
<gene>
    <name evidence="20" type="ORF">LF41_786</name>
</gene>
<proteinExistence type="inferred from homology"/>
<evidence type="ECO:0000259" key="19">
    <source>
        <dbReference type="Pfam" id="PF13807"/>
    </source>
</evidence>
<name>A0A0A2WPP3_9GAMM</name>
<evidence type="ECO:0000313" key="21">
    <source>
        <dbReference type="Proteomes" id="UP000030518"/>
    </source>
</evidence>
<evidence type="ECO:0000256" key="8">
    <source>
        <dbReference type="ARBA" id="ARBA00022692"/>
    </source>
</evidence>
<protein>
    <recommendedName>
        <fullName evidence="4">non-specific protein-tyrosine kinase</fullName>
        <ecNumber evidence="4">2.7.10.2</ecNumber>
    </recommendedName>
</protein>
<dbReference type="SUPFAM" id="SSF52540">
    <property type="entry name" value="P-loop containing nucleoside triphosphate hydrolases"/>
    <property type="match status" value="1"/>
</dbReference>
<feature type="domain" description="Polysaccharide chain length determinant N-terminal" evidence="17">
    <location>
        <begin position="19"/>
        <end position="112"/>
    </location>
</feature>
<comment type="catalytic activity">
    <reaction evidence="15">
        <text>L-tyrosyl-[protein] + ATP = O-phospho-L-tyrosyl-[protein] + ADP + H(+)</text>
        <dbReference type="Rhea" id="RHEA:10596"/>
        <dbReference type="Rhea" id="RHEA-COMP:10136"/>
        <dbReference type="Rhea" id="RHEA-COMP:20101"/>
        <dbReference type="ChEBI" id="CHEBI:15378"/>
        <dbReference type="ChEBI" id="CHEBI:30616"/>
        <dbReference type="ChEBI" id="CHEBI:46858"/>
        <dbReference type="ChEBI" id="CHEBI:61978"/>
        <dbReference type="ChEBI" id="CHEBI:456216"/>
        <dbReference type="EC" id="2.7.10.2"/>
    </reaction>
</comment>
<keyword evidence="8 16" id="KW-0812">Transmembrane</keyword>
<evidence type="ECO:0000256" key="5">
    <source>
        <dbReference type="ARBA" id="ARBA00022475"/>
    </source>
</evidence>
<evidence type="ECO:0000256" key="1">
    <source>
        <dbReference type="ARBA" id="ARBA00004429"/>
    </source>
</evidence>
<dbReference type="PANTHER" id="PTHR32309">
    <property type="entry name" value="TYROSINE-PROTEIN KINASE"/>
    <property type="match status" value="1"/>
</dbReference>
<dbReference type="PANTHER" id="PTHR32309:SF13">
    <property type="entry name" value="FERRIC ENTEROBACTIN TRANSPORT PROTEIN FEPE"/>
    <property type="match status" value="1"/>
</dbReference>
<evidence type="ECO:0000256" key="2">
    <source>
        <dbReference type="ARBA" id="ARBA00007316"/>
    </source>
</evidence>
<evidence type="ECO:0000256" key="6">
    <source>
        <dbReference type="ARBA" id="ARBA00022519"/>
    </source>
</evidence>
<dbReference type="GO" id="GO:0005886">
    <property type="term" value="C:plasma membrane"/>
    <property type="evidence" value="ECO:0007669"/>
    <property type="project" value="UniProtKB-SubCell"/>
</dbReference>
<evidence type="ECO:0000256" key="7">
    <source>
        <dbReference type="ARBA" id="ARBA00022679"/>
    </source>
</evidence>
<keyword evidence="11" id="KW-0067">ATP-binding</keyword>
<dbReference type="eggNOG" id="COG0489">
    <property type="taxonomic scope" value="Bacteria"/>
</dbReference>
<comment type="similarity">
    <text evidence="2">Belongs to the CpsD/CapB family.</text>
</comment>
<sequence>MTLVNLQAQPAPDGREDEDTINLREYWQVLRDRRWVIAGVTAAVVALALAVTLLATPIFRASSTLQIERDTMKIMDVEGLTPTESPMDRDFYQTQYELLRSRSLARRVVQDLRLVQAPLFADLVANVDAGLEDKQATPAAQREARERALVETALESLTIEPVRNSRLVRVNFDSADPALSARIANAWADAFIASNLERRFDASSYARKYLEERLAQSKARLEDSEKALVAFATQEQIVNVGENQPSLSAQNLGELNAALALAQAARIRAQAAWDQARAGDGLGLPQVVQSPLIQKLRESRSLLAAQYQEQLRTFKADYPDMRRLAGQIAETDRQIATEVAHIRAAVRSEYDAARAQEGLLEGRMSGLKNDVLDLQGRSIQYNILRREAETNRQLYDGLLQRYKEIGVVGGVGANNVSVIDRAFVPERRHSPRIPLNLAVGVLLGLFAGVLTAFLLHHLDRRMHSPQALEEALGLPVLGAIPRLPNGTSPQMASTDARSPFAEAYRSVRTSLQFATDHGLPRSLLITSAGPSEGKSTTARELARNIAQTGKRVVLVDADLRKPSLHRLLDVSNASGLSNVLAGAADIADVLRAAPGETFSVITAGPLPPNPPELLAGDRLARMLDALRDRFDIVVIDGPPVLGLADAPLLAHVAEGTLLIAAAGHTRRDALRGALRRLSSTRGRMLGTLLTRFDLERKGDDYGYGSYAYYGYGTKQAA</sequence>
<comment type="similarity">
    <text evidence="3">Belongs to the etk/wzc family.</text>
</comment>
<dbReference type="Pfam" id="PF02706">
    <property type="entry name" value="Wzz"/>
    <property type="match status" value="1"/>
</dbReference>
<dbReference type="CDD" id="cd05387">
    <property type="entry name" value="BY-kinase"/>
    <property type="match status" value="1"/>
</dbReference>
<dbReference type="PATRIC" id="fig|1300345.3.peg.110"/>
<dbReference type="NCBIfam" id="TIGR01007">
    <property type="entry name" value="eps_fam"/>
    <property type="match status" value="1"/>
</dbReference>
<evidence type="ECO:0000256" key="14">
    <source>
        <dbReference type="ARBA" id="ARBA00023137"/>
    </source>
</evidence>
<feature type="transmembrane region" description="Helical" evidence="16">
    <location>
        <begin position="435"/>
        <end position="455"/>
    </location>
</feature>
<evidence type="ECO:0000256" key="16">
    <source>
        <dbReference type="SAM" id="Phobius"/>
    </source>
</evidence>
<dbReference type="InterPro" id="IPR027417">
    <property type="entry name" value="P-loop_NTPase"/>
</dbReference>
<dbReference type="Pfam" id="PF13614">
    <property type="entry name" value="AAA_31"/>
    <property type="match status" value="1"/>
</dbReference>
<keyword evidence="21" id="KW-1185">Reference proteome</keyword>
<keyword evidence="5" id="KW-1003">Cell membrane</keyword>
<dbReference type="GO" id="GO:0042802">
    <property type="term" value="F:identical protein binding"/>
    <property type="evidence" value="ECO:0007669"/>
    <property type="project" value="UniProtKB-ARBA"/>
</dbReference>
<dbReference type="FunFam" id="3.40.50.300:FF:000527">
    <property type="entry name" value="Tyrosine-protein kinase etk"/>
    <property type="match status" value="1"/>
</dbReference>
<dbReference type="STRING" id="1300345.LF41_786"/>
<keyword evidence="13 16" id="KW-0472">Membrane</keyword>
<keyword evidence="9" id="KW-0547">Nucleotide-binding</keyword>